<keyword evidence="8 13" id="KW-0406">Ion transport</keyword>
<dbReference type="GO" id="GO:0015280">
    <property type="term" value="F:ligand-gated sodium channel activity"/>
    <property type="evidence" value="ECO:0007669"/>
    <property type="project" value="TreeGrafter"/>
</dbReference>
<keyword evidence="7" id="KW-0915">Sodium</keyword>
<evidence type="ECO:0000256" key="10">
    <source>
        <dbReference type="ARBA" id="ARBA00023180"/>
    </source>
</evidence>
<accession>A0AA36D856</accession>
<gene>
    <name evidence="16" type="ORF">MSPICULIGERA_LOCUS20622</name>
</gene>
<name>A0AA36D856_9BILA</name>
<evidence type="ECO:0000256" key="3">
    <source>
        <dbReference type="ARBA" id="ARBA00022448"/>
    </source>
</evidence>
<evidence type="ECO:0000256" key="4">
    <source>
        <dbReference type="ARBA" id="ARBA00022461"/>
    </source>
</evidence>
<keyword evidence="11 13" id="KW-0739">Sodium transport</keyword>
<keyword evidence="9 15" id="KW-0472">Membrane</keyword>
<evidence type="ECO:0000256" key="11">
    <source>
        <dbReference type="ARBA" id="ARBA00023201"/>
    </source>
</evidence>
<organism evidence="16 17">
    <name type="scientific">Mesorhabditis spiculigera</name>
    <dbReference type="NCBI Taxonomy" id="96644"/>
    <lineage>
        <taxon>Eukaryota</taxon>
        <taxon>Metazoa</taxon>
        <taxon>Ecdysozoa</taxon>
        <taxon>Nematoda</taxon>
        <taxon>Chromadorea</taxon>
        <taxon>Rhabditida</taxon>
        <taxon>Rhabditina</taxon>
        <taxon>Rhabditomorpha</taxon>
        <taxon>Rhabditoidea</taxon>
        <taxon>Rhabditidae</taxon>
        <taxon>Mesorhabditinae</taxon>
        <taxon>Mesorhabditis</taxon>
    </lineage>
</organism>
<keyword evidence="3 13" id="KW-0813">Transport</keyword>
<keyword evidence="4 13" id="KW-0894">Sodium channel</keyword>
<dbReference type="GO" id="GO:0005886">
    <property type="term" value="C:plasma membrane"/>
    <property type="evidence" value="ECO:0007669"/>
    <property type="project" value="TreeGrafter"/>
</dbReference>
<comment type="caution">
    <text evidence="16">The sequence shown here is derived from an EMBL/GenBank/DDBJ whole genome shotgun (WGS) entry which is preliminary data.</text>
</comment>
<feature type="non-terminal residue" evidence="16">
    <location>
        <position position="585"/>
    </location>
</feature>
<evidence type="ECO:0000313" key="16">
    <source>
        <dbReference type="EMBL" id="CAJ0582492.1"/>
    </source>
</evidence>
<proteinExistence type="inferred from homology"/>
<keyword evidence="10" id="KW-0325">Glycoprotein</keyword>
<comment type="subcellular location">
    <subcellularLocation>
        <location evidence="1">Membrane</location>
        <topology evidence="1">Multi-pass membrane protein</topology>
    </subcellularLocation>
</comment>
<dbReference type="EMBL" id="CATQJA010002664">
    <property type="protein sequence ID" value="CAJ0582492.1"/>
    <property type="molecule type" value="Genomic_DNA"/>
</dbReference>
<dbReference type="PANTHER" id="PTHR11690:SF227">
    <property type="entry name" value="AMILORIDE-SENSITIVE SODIUM CHANNEL"/>
    <property type="match status" value="1"/>
</dbReference>
<keyword evidence="12 13" id="KW-0407">Ion channel</keyword>
<dbReference type="Pfam" id="PF00858">
    <property type="entry name" value="ASC"/>
    <property type="match status" value="1"/>
</dbReference>
<evidence type="ECO:0000256" key="8">
    <source>
        <dbReference type="ARBA" id="ARBA00023065"/>
    </source>
</evidence>
<evidence type="ECO:0000256" key="2">
    <source>
        <dbReference type="ARBA" id="ARBA00007193"/>
    </source>
</evidence>
<evidence type="ECO:0000313" key="17">
    <source>
        <dbReference type="Proteomes" id="UP001177023"/>
    </source>
</evidence>
<dbReference type="InterPro" id="IPR001873">
    <property type="entry name" value="ENaC"/>
</dbReference>
<comment type="similarity">
    <text evidence="2 13">Belongs to the amiloride-sensitive sodium channel (TC 1.A.6) family.</text>
</comment>
<reference evidence="16" key="1">
    <citation type="submission" date="2023-06" db="EMBL/GenBank/DDBJ databases">
        <authorList>
            <person name="Delattre M."/>
        </authorList>
    </citation>
    <scope>NUCLEOTIDE SEQUENCE</scope>
    <source>
        <strain evidence="16">AF72</strain>
    </source>
</reference>
<evidence type="ECO:0000256" key="9">
    <source>
        <dbReference type="ARBA" id="ARBA00023136"/>
    </source>
</evidence>
<evidence type="ECO:0000256" key="13">
    <source>
        <dbReference type="RuleBase" id="RU000679"/>
    </source>
</evidence>
<dbReference type="Gene3D" id="1.10.287.770">
    <property type="entry name" value="YojJ-like"/>
    <property type="match status" value="1"/>
</dbReference>
<feature type="region of interest" description="Disordered" evidence="14">
    <location>
        <begin position="546"/>
        <end position="585"/>
    </location>
</feature>
<dbReference type="Proteomes" id="UP001177023">
    <property type="component" value="Unassembled WGS sequence"/>
</dbReference>
<evidence type="ECO:0000256" key="12">
    <source>
        <dbReference type="ARBA" id="ARBA00023303"/>
    </source>
</evidence>
<dbReference type="PANTHER" id="PTHR11690">
    <property type="entry name" value="AMILORIDE-SENSITIVE SODIUM CHANNEL-RELATED"/>
    <property type="match status" value="1"/>
</dbReference>
<evidence type="ECO:0000256" key="6">
    <source>
        <dbReference type="ARBA" id="ARBA00022989"/>
    </source>
</evidence>
<evidence type="ECO:0000256" key="5">
    <source>
        <dbReference type="ARBA" id="ARBA00022692"/>
    </source>
</evidence>
<keyword evidence="17" id="KW-1185">Reference proteome</keyword>
<keyword evidence="5 13" id="KW-0812">Transmembrane</keyword>
<evidence type="ECO:0000256" key="15">
    <source>
        <dbReference type="SAM" id="Phobius"/>
    </source>
</evidence>
<dbReference type="AlphaFoldDB" id="A0AA36D856"/>
<sequence length="585" mass="67033">MLSVFQVCYAAEVAQRQDDASVILNPFVYAMPKVADSSNNGKDKPNSCADAMFGAKTQKYALYFIVFFLACLTIKDVVELVQDYAENTKQSDLSLRFNSSMDFPNMTFCMSTQMARSHWKIDPNGNSTEWDAIVLDALTAMDNKTEALSSANPWNYRLIVEAYQVLSGLSSMERETDGPGAARSIYSFRNNPERGAIREMYEKWLSWCDKNDITYQELMQKVGEQVYRASHISFDRHTFDDERPVIRPDIRIRWISLQQMCWSPEFNKENFQRINDQGKFFSLRLWSNLDNVKNLDCMHVDFHGRDSSLNRFMEGKGRARDGLFDMMCFAQHHQLTVEVKQRYTMLENDDNNTACAEMKEDTPNEYDCRGRCRMQMIQKICNCTARTLAHLATDDELAKNPLCEYAKCALDVNLVKKGDFSDDACRAKCFPDCSQTRFDVKHEVLGKLPMENMTYAEIHWGAFEYINMEQSYVWTLWKFIAALGGAIGVWLGLSVLSLIQGIGYIYNTFVQKVVVEKKPLLNEDSPTPDRKITGDRKVSKSAMTLAANPLTSPWMDEEKGQRRRSKPSTDNGYKANPVPTKIVVD</sequence>
<evidence type="ECO:0000256" key="7">
    <source>
        <dbReference type="ARBA" id="ARBA00023053"/>
    </source>
</evidence>
<evidence type="ECO:0000256" key="1">
    <source>
        <dbReference type="ARBA" id="ARBA00004141"/>
    </source>
</evidence>
<feature type="transmembrane region" description="Helical" evidence="15">
    <location>
        <begin position="476"/>
        <end position="499"/>
    </location>
</feature>
<protein>
    <submittedName>
        <fullName evidence="16">Uncharacterized protein</fullName>
    </submittedName>
</protein>
<keyword evidence="6 15" id="KW-1133">Transmembrane helix</keyword>
<evidence type="ECO:0000256" key="14">
    <source>
        <dbReference type="SAM" id="MobiDB-lite"/>
    </source>
</evidence>